<keyword evidence="6" id="KW-1185">Reference proteome</keyword>
<reference evidence="5 6" key="1">
    <citation type="journal article" date="2019" name="Int. J. Syst. Evol. Microbiol.">
        <title>The Global Catalogue of Microorganisms (GCM) 10K type strain sequencing project: providing services to taxonomists for standard genome sequencing and annotation.</title>
        <authorList>
            <consortium name="The Broad Institute Genomics Platform"/>
            <consortium name="The Broad Institute Genome Sequencing Center for Infectious Disease"/>
            <person name="Wu L."/>
            <person name="Ma J."/>
        </authorList>
    </citation>
    <scope>NUCLEOTIDE SEQUENCE [LARGE SCALE GENOMIC DNA]</scope>
    <source>
        <strain evidence="5 6">PSR21</strain>
    </source>
</reference>
<dbReference type="SMART" id="SM00116">
    <property type="entry name" value="CBS"/>
    <property type="match status" value="3"/>
</dbReference>
<dbReference type="InterPro" id="IPR046342">
    <property type="entry name" value="CBS_dom_sf"/>
</dbReference>
<dbReference type="PANTHER" id="PTHR43080:SF26">
    <property type="entry name" value="REGULATORY PROTEIN"/>
    <property type="match status" value="1"/>
</dbReference>
<dbReference type="AlphaFoldDB" id="A0ABD6A7U7"/>
<evidence type="ECO:0000313" key="6">
    <source>
        <dbReference type="Proteomes" id="UP001596547"/>
    </source>
</evidence>
<dbReference type="InterPro" id="IPR051257">
    <property type="entry name" value="Diverse_CBS-Domain"/>
</dbReference>
<accession>A0ABD6A7U7</accession>
<evidence type="ECO:0000256" key="1">
    <source>
        <dbReference type="ARBA" id="ARBA00023122"/>
    </source>
</evidence>
<dbReference type="EMBL" id="JBHTBF010000002">
    <property type="protein sequence ID" value="MFC7316271.1"/>
    <property type="molecule type" value="Genomic_DNA"/>
</dbReference>
<name>A0ABD6A7U7_9EURY</name>
<evidence type="ECO:0000259" key="4">
    <source>
        <dbReference type="PROSITE" id="PS51371"/>
    </source>
</evidence>
<proteinExistence type="predicted"/>
<feature type="domain" description="CBS" evidence="4">
    <location>
        <begin position="128"/>
        <end position="183"/>
    </location>
</feature>
<protein>
    <submittedName>
        <fullName evidence="5">CBS domain-containing protein</fullName>
    </submittedName>
</protein>
<dbReference type="InterPro" id="IPR000644">
    <property type="entry name" value="CBS_dom"/>
</dbReference>
<organism evidence="5 6">
    <name type="scientific">Halomarina halobia</name>
    <dbReference type="NCBI Taxonomy" id="3033386"/>
    <lineage>
        <taxon>Archaea</taxon>
        <taxon>Methanobacteriati</taxon>
        <taxon>Methanobacteriota</taxon>
        <taxon>Stenosarchaea group</taxon>
        <taxon>Halobacteria</taxon>
        <taxon>Halobacteriales</taxon>
        <taxon>Natronomonadaceae</taxon>
        <taxon>Halomarina</taxon>
    </lineage>
</organism>
<comment type="caution">
    <text evidence="5">The sequence shown here is derived from an EMBL/GenBank/DDBJ whole genome shotgun (WGS) entry which is preliminary data.</text>
</comment>
<sequence length="413" mass="45780">MDIADVVTTDFVERDVKTTASKLRGAFEEADVDAVVVTNGGAFEGLVTRKQLLASHHPPNETAMNLATSPPTVARTEDVREVARLMVENELKLLPVFEGDRFDGVVSAEDLLRAVRENLDVLSVSDVYTRDPVTVTPETSVGEVIHTLREHRFTRVPVIDDRTPAGLISVYDLIDFTVRQMDRQQGGSAEGFDAHGGAGSREGYRRTTGGYGDRSGFAARMLDLPARDVMTPKVLTAAPDESLAEAVGRMLDNGVSSLVVVTDDGYATGIVTETDALRSLTWTQEERIPVQLRNVDLLVTLTREEIAERIEAIDEKHDDLTVQEANVAFHEHEERLRGLPLVLTTVRLFTDRGRFAGSAEAYGAEQSFREASEVLEENVLEEKGRELNTHTRKDTPEKREEIERLLGWWVEAV</sequence>
<dbReference type="GeneID" id="79314011"/>
<gene>
    <name evidence="5" type="ORF">ACFQPE_05605</name>
</gene>
<evidence type="ECO:0000256" key="3">
    <source>
        <dbReference type="SAM" id="MobiDB-lite"/>
    </source>
</evidence>
<feature type="domain" description="CBS" evidence="4">
    <location>
        <begin position="64"/>
        <end position="121"/>
    </location>
</feature>
<dbReference type="PROSITE" id="PS51371">
    <property type="entry name" value="CBS"/>
    <property type="match status" value="3"/>
</dbReference>
<dbReference type="Pfam" id="PF00571">
    <property type="entry name" value="CBS"/>
    <property type="match status" value="3"/>
</dbReference>
<dbReference type="PANTHER" id="PTHR43080">
    <property type="entry name" value="CBS DOMAIN-CONTAINING PROTEIN CBSX3, MITOCHONDRIAL"/>
    <property type="match status" value="1"/>
</dbReference>
<dbReference type="Gene3D" id="3.10.580.10">
    <property type="entry name" value="CBS-domain"/>
    <property type="match status" value="3"/>
</dbReference>
<evidence type="ECO:0000256" key="2">
    <source>
        <dbReference type="PROSITE-ProRule" id="PRU00703"/>
    </source>
</evidence>
<dbReference type="RefSeq" id="WP_276304468.1">
    <property type="nucleotide sequence ID" value="NZ_CP119992.1"/>
</dbReference>
<feature type="domain" description="CBS" evidence="4">
    <location>
        <begin position="230"/>
        <end position="290"/>
    </location>
</feature>
<evidence type="ECO:0000313" key="5">
    <source>
        <dbReference type="EMBL" id="MFC7316271.1"/>
    </source>
</evidence>
<feature type="region of interest" description="Disordered" evidence="3">
    <location>
        <begin position="187"/>
        <end position="209"/>
    </location>
</feature>
<keyword evidence="1 2" id="KW-0129">CBS domain</keyword>
<dbReference type="Proteomes" id="UP001596547">
    <property type="component" value="Unassembled WGS sequence"/>
</dbReference>
<dbReference type="SUPFAM" id="SSF54631">
    <property type="entry name" value="CBS-domain pair"/>
    <property type="match status" value="2"/>
</dbReference>